<organism evidence="2">
    <name type="scientific">viral metagenome</name>
    <dbReference type="NCBI Taxonomy" id="1070528"/>
    <lineage>
        <taxon>unclassified sequences</taxon>
        <taxon>metagenomes</taxon>
        <taxon>organismal metagenomes</taxon>
    </lineage>
</organism>
<dbReference type="Pfam" id="PF19141">
    <property type="entry name" value="DUF5824"/>
    <property type="match status" value="1"/>
</dbReference>
<dbReference type="AlphaFoldDB" id="A0A6C0I8K5"/>
<evidence type="ECO:0000259" key="1">
    <source>
        <dbReference type="Pfam" id="PF19141"/>
    </source>
</evidence>
<proteinExistence type="predicted"/>
<name>A0A6C0I8K5_9ZZZZ</name>
<reference evidence="2" key="1">
    <citation type="journal article" date="2020" name="Nature">
        <title>Giant virus diversity and host interactions through global metagenomics.</title>
        <authorList>
            <person name="Schulz F."/>
            <person name="Roux S."/>
            <person name="Paez-Espino D."/>
            <person name="Jungbluth S."/>
            <person name="Walsh D.A."/>
            <person name="Denef V.J."/>
            <person name="McMahon K.D."/>
            <person name="Konstantinidis K.T."/>
            <person name="Eloe-Fadrosh E.A."/>
            <person name="Kyrpides N.C."/>
            <person name="Woyke T."/>
        </authorList>
    </citation>
    <scope>NUCLEOTIDE SEQUENCE</scope>
    <source>
        <strain evidence="2">GVMAG-M-3300023184-51</strain>
    </source>
</reference>
<sequence length="165" mass="18376">MKTRSITLRYLPKRLSRKDKKTQLKMIRKSRKMYKKGVYFTRKPVKSFTTKTSKHILVARKMYNIENIGANEELAKKSGCSLVALKKIVSKGEGAYFSSGSRPNQTAQSWGNARLASALTAGKAGAVDYNILHDGCKVGSKGYKMAELAKRRYGHGQRKAAKASI</sequence>
<evidence type="ECO:0000313" key="2">
    <source>
        <dbReference type="EMBL" id="QHT88666.1"/>
    </source>
</evidence>
<accession>A0A6C0I8K5</accession>
<protein>
    <recommendedName>
        <fullName evidence="1">DUF5824 domain-containing protein</fullName>
    </recommendedName>
</protein>
<dbReference type="InterPro" id="IPR043862">
    <property type="entry name" value="DUF5824"/>
</dbReference>
<dbReference type="EMBL" id="MN740120">
    <property type="protein sequence ID" value="QHT88666.1"/>
    <property type="molecule type" value="Genomic_DNA"/>
</dbReference>
<feature type="domain" description="DUF5824" evidence="1">
    <location>
        <begin position="21"/>
        <end position="124"/>
    </location>
</feature>